<dbReference type="Proteomes" id="UP001596203">
    <property type="component" value="Unassembled WGS sequence"/>
</dbReference>
<feature type="non-terminal residue" evidence="1">
    <location>
        <position position="50"/>
    </location>
</feature>
<evidence type="ECO:0000313" key="1">
    <source>
        <dbReference type="EMBL" id="MFC6022229.1"/>
    </source>
</evidence>
<reference evidence="2" key="1">
    <citation type="journal article" date="2019" name="Int. J. Syst. Evol. Microbiol.">
        <title>The Global Catalogue of Microorganisms (GCM) 10K type strain sequencing project: providing services to taxonomists for standard genome sequencing and annotation.</title>
        <authorList>
            <consortium name="The Broad Institute Genomics Platform"/>
            <consortium name="The Broad Institute Genome Sequencing Center for Infectious Disease"/>
            <person name="Wu L."/>
            <person name="Ma J."/>
        </authorList>
    </citation>
    <scope>NUCLEOTIDE SEQUENCE [LARGE SCALE GENOMIC DNA]</scope>
    <source>
        <strain evidence="2">ZS-35-S2</strain>
    </source>
</reference>
<name>A0ABW1KK98_9ACTN</name>
<organism evidence="1 2">
    <name type="scientific">Plantactinospora solaniradicis</name>
    <dbReference type="NCBI Taxonomy" id="1723736"/>
    <lineage>
        <taxon>Bacteria</taxon>
        <taxon>Bacillati</taxon>
        <taxon>Actinomycetota</taxon>
        <taxon>Actinomycetes</taxon>
        <taxon>Micromonosporales</taxon>
        <taxon>Micromonosporaceae</taxon>
        <taxon>Plantactinospora</taxon>
    </lineage>
</organism>
<comment type="caution">
    <text evidence="1">The sequence shown here is derived from an EMBL/GenBank/DDBJ whole genome shotgun (WGS) entry which is preliminary data.</text>
</comment>
<dbReference type="EMBL" id="JBHSPR010000057">
    <property type="protein sequence ID" value="MFC6022229.1"/>
    <property type="molecule type" value="Genomic_DNA"/>
</dbReference>
<keyword evidence="2" id="KW-1185">Reference proteome</keyword>
<accession>A0ABW1KK98</accession>
<sequence>MAASESVNPADLLREQVESASPDVLRTMVKTFAQALMSAEADAICGAPYG</sequence>
<protein>
    <submittedName>
        <fullName evidence="1">IS256 family transposase</fullName>
    </submittedName>
</protein>
<proteinExistence type="predicted"/>
<gene>
    <name evidence="1" type="ORF">ACFP2T_39495</name>
</gene>
<evidence type="ECO:0000313" key="2">
    <source>
        <dbReference type="Proteomes" id="UP001596203"/>
    </source>
</evidence>